<dbReference type="PANTHER" id="PTHR11857:SF43">
    <property type="entry name" value="GEO07291P1-RELATED"/>
    <property type="match status" value="1"/>
</dbReference>
<dbReference type="OrthoDB" id="7665616at2759"/>
<dbReference type="GO" id="GO:0007608">
    <property type="term" value="P:sensory perception of smell"/>
    <property type="evidence" value="ECO:0007669"/>
    <property type="project" value="TreeGrafter"/>
</dbReference>
<organism evidence="6 7">
    <name type="scientific">Drosophila busckii</name>
    <name type="common">Fruit fly</name>
    <dbReference type="NCBI Taxonomy" id="30019"/>
    <lineage>
        <taxon>Eukaryota</taxon>
        <taxon>Metazoa</taxon>
        <taxon>Ecdysozoa</taxon>
        <taxon>Arthropoda</taxon>
        <taxon>Hexapoda</taxon>
        <taxon>Insecta</taxon>
        <taxon>Pterygota</taxon>
        <taxon>Neoptera</taxon>
        <taxon>Endopterygota</taxon>
        <taxon>Diptera</taxon>
        <taxon>Brachycera</taxon>
        <taxon>Muscomorpha</taxon>
        <taxon>Ephydroidea</taxon>
        <taxon>Drosophilidae</taxon>
        <taxon>Drosophila</taxon>
    </lineage>
</organism>
<accession>A0A0M3QVP7</accession>
<keyword evidence="7" id="KW-1185">Reference proteome</keyword>
<dbReference type="GO" id="GO:0005549">
    <property type="term" value="F:odorant binding"/>
    <property type="evidence" value="ECO:0007669"/>
    <property type="project" value="InterPro"/>
</dbReference>
<evidence type="ECO:0000256" key="1">
    <source>
        <dbReference type="ARBA" id="ARBA00004613"/>
    </source>
</evidence>
<proteinExistence type="inferred from homology"/>
<dbReference type="Pfam" id="PF01395">
    <property type="entry name" value="PBP_GOBP"/>
    <property type="match status" value="1"/>
</dbReference>
<keyword evidence="4 5" id="KW-0732">Signal</keyword>
<reference evidence="6 7" key="1">
    <citation type="submission" date="2015-08" db="EMBL/GenBank/DDBJ databases">
        <title>Ancestral chromatin configuration constrains chromatin evolution on differentiating sex chromosomes in Drosophila.</title>
        <authorList>
            <person name="Zhou Q."/>
            <person name="Bachtrog D."/>
        </authorList>
    </citation>
    <scope>NUCLEOTIDE SEQUENCE [LARGE SCALE GENOMIC DNA]</scope>
    <source>
        <tissue evidence="6">Whole larvae</tissue>
    </source>
</reference>
<dbReference type="SMR" id="A0A0M3QVP7"/>
<comment type="subcellular location">
    <subcellularLocation>
        <location evidence="1">Secreted</location>
    </subcellularLocation>
</comment>
<dbReference type="SMART" id="SM00708">
    <property type="entry name" value="PhBP"/>
    <property type="match status" value="1"/>
</dbReference>
<dbReference type="GO" id="GO:0005615">
    <property type="term" value="C:extracellular space"/>
    <property type="evidence" value="ECO:0007669"/>
    <property type="project" value="TreeGrafter"/>
</dbReference>
<evidence type="ECO:0000313" key="7">
    <source>
        <dbReference type="Proteomes" id="UP000494163"/>
    </source>
</evidence>
<dbReference type="EMBL" id="CP012524">
    <property type="protein sequence ID" value="ALC42763.1"/>
    <property type="molecule type" value="Genomic_DNA"/>
</dbReference>
<dbReference type="PANTHER" id="PTHR11857">
    <property type="entry name" value="ODORANT BINDING PROTEIN-RELATED"/>
    <property type="match status" value="1"/>
</dbReference>
<dbReference type="OMA" id="ECYHREK"/>
<comment type="similarity">
    <text evidence="2">Belongs to the PBP/GOBP family.</text>
</comment>
<dbReference type="Gene3D" id="1.10.238.20">
    <property type="entry name" value="Pheromone/general odorant binding protein domain"/>
    <property type="match status" value="1"/>
</dbReference>
<evidence type="ECO:0000256" key="5">
    <source>
        <dbReference type="SAM" id="SignalP"/>
    </source>
</evidence>
<evidence type="ECO:0000313" key="6">
    <source>
        <dbReference type="EMBL" id="ALC42763.1"/>
    </source>
</evidence>
<sequence>MKQILLVVACLALAAADLRRLPEEQRKVVQEHVMHCMQLEDVSMEQIQSLINGTNDGIDAKLKCYTNCFFEQCGFIVNGQLQPDVMLEKLTDALGIDNVADVVANCKNIKGTEKCELGYQLHQCLKKNSALI</sequence>
<gene>
    <name evidence="6" type="ORF">Dbus_chr2Rg2342</name>
</gene>
<dbReference type="Proteomes" id="UP000494163">
    <property type="component" value="Chromosome 2R"/>
</dbReference>
<keyword evidence="3" id="KW-0964">Secreted</keyword>
<evidence type="ECO:0000256" key="3">
    <source>
        <dbReference type="ARBA" id="ARBA00022525"/>
    </source>
</evidence>
<dbReference type="FunFam" id="1.10.238.20:FF:000001">
    <property type="entry name" value="General odorant-binding protein lush"/>
    <property type="match status" value="1"/>
</dbReference>
<dbReference type="SUPFAM" id="SSF47565">
    <property type="entry name" value="Insect pheromone/odorant-binding proteins"/>
    <property type="match status" value="1"/>
</dbReference>
<dbReference type="AlphaFoldDB" id="A0A0M3QVP7"/>
<dbReference type="InterPro" id="IPR006170">
    <property type="entry name" value="PBP/GOBP"/>
</dbReference>
<evidence type="ECO:0000256" key="2">
    <source>
        <dbReference type="ARBA" id="ARBA00008098"/>
    </source>
</evidence>
<name>A0A0M3QVP7_DROBS</name>
<feature type="signal peptide" evidence="5">
    <location>
        <begin position="1"/>
        <end position="16"/>
    </location>
</feature>
<protein>
    <submittedName>
        <fullName evidence="6">Obp56d</fullName>
    </submittedName>
</protein>
<feature type="chain" id="PRO_5005788052" evidence="5">
    <location>
        <begin position="17"/>
        <end position="132"/>
    </location>
</feature>
<evidence type="ECO:0000256" key="4">
    <source>
        <dbReference type="ARBA" id="ARBA00022729"/>
    </source>
</evidence>
<dbReference type="CDD" id="cd23992">
    <property type="entry name" value="PBP_GOBP"/>
    <property type="match status" value="1"/>
</dbReference>
<dbReference type="InterPro" id="IPR036728">
    <property type="entry name" value="PBP_GOBP_sf"/>
</dbReference>